<name>A0ABD4T467_9CYAN</name>
<comment type="caution">
    <text evidence="2">The sequence shown here is derived from an EMBL/GenBank/DDBJ whole genome shotgun (WGS) entry which is preliminary data.</text>
</comment>
<feature type="region of interest" description="Disordered" evidence="1">
    <location>
        <begin position="82"/>
        <end position="101"/>
    </location>
</feature>
<accession>A0ABD4T467</accession>
<protein>
    <submittedName>
        <fullName evidence="2">DUF6439 family protein</fullName>
    </submittedName>
</protein>
<dbReference type="InterPro" id="IPR045511">
    <property type="entry name" value="DUF6439"/>
</dbReference>
<proteinExistence type="predicted"/>
<evidence type="ECO:0000256" key="1">
    <source>
        <dbReference type="SAM" id="MobiDB-lite"/>
    </source>
</evidence>
<dbReference type="EMBL" id="JTHE03000061">
    <property type="protein sequence ID" value="MCM1983375.1"/>
    <property type="molecule type" value="Genomic_DNA"/>
</dbReference>
<evidence type="ECO:0000313" key="2">
    <source>
        <dbReference type="EMBL" id="MCM1983375.1"/>
    </source>
</evidence>
<evidence type="ECO:0000313" key="3">
    <source>
        <dbReference type="Proteomes" id="UP000031561"/>
    </source>
</evidence>
<organism evidence="2 3">
    <name type="scientific">Lyngbya confervoides BDU141951</name>
    <dbReference type="NCBI Taxonomy" id="1574623"/>
    <lineage>
        <taxon>Bacteria</taxon>
        <taxon>Bacillati</taxon>
        <taxon>Cyanobacteriota</taxon>
        <taxon>Cyanophyceae</taxon>
        <taxon>Oscillatoriophycideae</taxon>
        <taxon>Oscillatoriales</taxon>
        <taxon>Microcoleaceae</taxon>
        <taxon>Lyngbya</taxon>
    </lineage>
</organism>
<dbReference type="Pfam" id="PF20035">
    <property type="entry name" value="DUF6439"/>
    <property type="match status" value="1"/>
</dbReference>
<dbReference type="AlphaFoldDB" id="A0ABD4T467"/>
<gene>
    <name evidence="2" type="ORF">QQ91_0011165</name>
</gene>
<sequence length="101" mass="11014">MTSPLPSSSPSGPADHSTVIDLATQISSKLMIQSQDWHRLKSNRKARALEHCAAALVFLLKDQPQEALLRLQQAVGWLDRSLSAPPCPTHGAKPQAPRINK</sequence>
<dbReference type="Proteomes" id="UP000031561">
    <property type="component" value="Unassembled WGS sequence"/>
</dbReference>
<keyword evidence="3" id="KW-1185">Reference proteome</keyword>
<reference evidence="2 3" key="1">
    <citation type="journal article" date="2015" name="Genome Announc.">
        <title>Draft Genome Sequence of Filamentous Marine Cyanobacterium Lyngbya confervoides Strain BDU141951.</title>
        <authorList>
            <person name="Chandrababunaidu M.M."/>
            <person name="Sen D."/>
            <person name="Tripathy S."/>
        </authorList>
    </citation>
    <scope>NUCLEOTIDE SEQUENCE [LARGE SCALE GENOMIC DNA]</scope>
    <source>
        <strain evidence="2 3">BDU141951</strain>
    </source>
</reference>